<name>A0AA39H8R2_9BILA</name>
<reference evidence="11" key="1">
    <citation type="submission" date="2023-06" db="EMBL/GenBank/DDBJ databases">
        <title>Genomic analysis of the entomopathogenic nematode Steinernema hermaphroditum.</title>
        <authorList>
            <person name="Schwarz E.M."/>
            <person name="Heppert J.K."/>
            <person name="Baniya A."/>
            <person name="Schwartz H.T."/>
            <person name="Tan C.-H."/>
            <person name="Antoshechkin I."/>
            <person name="Sternberg P.W."/>
            <person name="Goodrich-Blair H."/>
            <person name="Dillman A.R."/>
        </authorList>
    </citation>
    <scope>NUCLEOTIDE SEQUENCE</scope>
    <source>
        <strain evidence="11">PS9179</strain>
        <tissue evidence="11">Whole animal</tissue>
    </source>
</reference>
<evidence type="ECO:0000256" key="6">
    <source>
        <dbReference type="ARBA" id="ARBA00038035"/>
    </source>
</evidence>
<dbReference type="InterPro" id="IPR011009">
    <property type="entry name" value="Kinase-like_dom_sf"/>
</dbReference>
<evidence type="ECO:0000256" key="5">
    <source>
        <dbReference type="ARBA" id="ARBA00022840"/>
    </source>
</evidence>
<dbReference type="SUPFAM" id="SSF56112">
    <property type="entry name" value="Protein kinase-like (PK-like)"/>
    <property type="match status" value="1"/>
</dbReference>
<dbReference type="InterPro" id="IPR000719">
    <property type="entry name" value="Prot_kinase_dom"/>
</dbReference>
<evidence type="ECO:0000313" key="11">
    <source>
        <dbReference type="EMBL" id="KAK0401331.1"/>
    </source>
</evidence>
<dbReference type="Proteomes" id="UP001175271">
    <property type="component" value="Unassembled WGS sequence"/>
</dbReference>
<evidence type="ECO:0000256" key="8">
    <source>
        <dbReference type="PROSITE-ProRule" id="PRU10141"/>
    </source>
</evidence>
<keyword evidence="1 9" id="KW-0723">Serine/threonine-protein kinase</keyword>
<keyword evidence="5 8" id="KW-0067">ATP-binding</keyword>
<dbReference type="Pfam" id="PF00069">
    <property type="entry name" value="Pkinase"/>
    <property type="match status" value="1"/>
</dbReference>
<comment type="caution">
    <text evidence="11">The sequence shown here is derived from an EMBL/GenBank/DDBJ whole genome shotgun (WGS) entry which is preliminary data.</text>
</comment>
<dbReference type="PROSITE" id="PS00108">
    <property type="entry name" value="PROTEIN_KINASE_ST"/>
    <property type="match status" value="1"/>
</dbReference>
<accession>A0AA39H8R2</accession>
<dbReference type="InterPro" id="IPR017441">
    <property type="entry name" value="Protein_kinase_ATP_BS"/>
</dbReference>
<organism evidence="11 12">
    <name type="scientific">Steinernema hermaphroditum</name>
    <dbReference type="NCBI Taxonomy" id="289476"/>
    <lineage>
        <taxon>Eukaryota</taxon>
        <taxon>Metazoa</taxon>
        <taxon>Ecdysozoa</taxon>
        <taxon>Nematoda</taxon>
        <taxon>Chromadorea</taxon>
        <taxon>Rhabditida</taxon>
        <taxon>Tylenchina</taxon>
        <taxon>Panagrolaimomorpha</taxon>
        <taxon>Strongyloidoidea</taxon>
        <taxon>Steinernematidae</taxon>
        <taxon>Steinernema</taxon>
    </lineage>
</organism>
<keyword evidence="3 8" id="KW-0547">Nucleotide-binding</keyword>
<gene>
    <name evidence="11" type="ORF">QR680_015720</name>
</gene>
<keyword evidence="12" id="KW-1185">Reference proteome</keyword>
<dbReference type="PROSITE" id="PS00107">
    <property type="entry name" value="PROTEIN_KINASE_ATP"/>
    <property type="match status" value="1"/>
</dbReference>
<dbReference type="EMBL" id="JAUCMV010000004">
    <property type="protein sequence ID" value="KAK0401331.1"/>
    <property type="molecule type" value="Genomic_DNA"/>
</dbReference>
<dbReference type="SMART" id="SM00220">
    <property type="entry name" value="S_TKc"/>
    <property type="match status" value="1"/>
</dbReference>
<evidence type="ECO:0000259" key="10">
    <source>
        <dbReference type="PROSITE" id="PS50011"/>
    </source>
</evidence>
<evidence type="ECO:0000256" key="3">
    <source>
        <dbReference type="ARBA" id="ARBA00022741"/>
    </source>
</evidence>
<evidence type="ECO:0000256" key="9">
    <source>
        <dbReference type="RuleBase" id="RU000304"/>
    </source>
</evidence>
<protein>
    <recommendedName>
        <fullName evidence="7">mitogen-activated protein kinase kinase</fullName>
        <ecNumber evidence="7">2.7.12.2</ecNumber>
    </recommendedName>
</protein>
<dbReference type="Gene3D" id="3.30.200.20">
    <property type="entry name" value="Phosphorylase Kinase, domain 1"/>
    <property type="match status" value="1"/>
</dbReference>
<dbReference type="EC" id="2.7.12.2" evidence="7"/>
<keyword evidence="4" id="KW-0418">Kinase</keyword>
<dbReference type="PANTHER" id="PTHR48013:SF11">
    <property type="entry name" value="LICORNE"/>
    <property type="match status" value="1"/>
</dbReference>
<dbReference type="PANTHER" id="PTHR48013">
    <property type="entry name" value="DUAL SPECIFICITY MITOGEN-ACTIVATED PROTEIN KINASE KINASE 5-RELATED"/>
    <property type="match status" value="1"/>
</dbReference>
<dbReference type="GO" id="GO:0004708">
    <property type="term" value="F:MAP kinase kinase activity"/>
    <property type="evidence" value="ECO:0007669"/>
    <property type="project" value="UniProtKB-EC"/>
</dbReference>
<dbReference type="Gene3D" id="1.10.510.10">
    <property type="entry name" value="Transferase(Phosphotransferase) domain 1"/>
    <property type="match status" value="1"/>
</dbReference>
<comment type="similarity">
    <text evidence="6">Belongs to the protein kinase superfamily. STE Ser/Thr protein kinase family. MAP kinase kinase subfamily.</text>
</comment>
<dbReference type="GO" id="GO:0051403">
    <property type="term" value="P:stress-activated MAPK cascade"/>
    <property type="evidence" value="ECO:0007669"/>
    <property type="project" value="TreeGrafter"/>
</dbReference>
<evidence type="ECO:0000256" key="2">
    <source>
        <dbReference type="ARBA" id="ARBA00022679"/>
    </source>
</evidence>
<proteinExistence type="inferred from homology"/>
<keyword evidence="2" id="KW-0808">Transferase</keyword>
<evidence type="ECO:0000256" key="1">
    <source>
        <dbReference type="ARBA" id="ARBA00022527"/>
    </source>
</evidence>
<dbReference type="FunFam" id="3.30.200.20:FF:000040">
    <property type="entry name" value="Dual specificity mitogen-activated protein kinase kinase"/>
    <property type="match status" value="1"/>
</dbReference>
<evidence type="ECO:0000313" key="12">
    <source>
        <dbReference type="Proteomes" id="UP001175271"/>
    </source>
</evidence>
<dbReference type="GO" id="GO:0004674">
    <property type="term" value="F:protein serine/threonine kinase activity"/>
    <property type="evidence" value="ECO:0007669"/>
    <property type="project" value="UniProtKB-KW"/>
</dbReference>
<feature type="binding site" evidence="8">
    <location>
        <position position="134"/>
    </location>
    <ligand>
        <name>ATP</name>
        <dbReference type="ChEBI" id="CHEBI:30616"/>
    </ligand>
</feature>
<evidence type="ECO:0000256" key="4">
    <source>
        <dbReference type="ARBA" id="ARBA00022777"/>
    </source>
</evidence>
<dbReference type="InterPro" id="IPR008271">
    <property type="entry name" value="Ser/Thr_kinase_AS"/>
</dbReference>
<evidence type="ECO:0000256" key="7">
    <source>
        <dbReference type="ARBA" id="ARBA00038999"/>
    </source>
</evidence>
<feature type="domain" description="Protein kinase" evidence="10">
    <location>
        <begin position="104"/>
        <end position="360"/>
    </location>
</feature>
<dbReference type="PROSITE" id="PS50011">
    <property type="entry name" value="PROTEIN_KINASE_DOM"/>
    <property type="match status" value="1"/>
</dbReference>
<sequence length="386" mass="43308">MMRHRPLNEGVAELIGSRFSRFSFDFSRAEPTSREGAAPDLIAAKFSRLTASFGGLQLNFDQDPADRYAQETQDLVERFQRIKRKSGIVEICGSQYYGVSMNDLVELNKLGQGSYGEVKKMQLRNGGQVMAVKKMVVSNLKEEESKRILTDLEIVSNAHGSPNIVRCYGYIFDNQHVHILMECMATCLDTLLKRIGHPFPESALDRIACGVLDGLNYLKAQFSVIHRDVKPSNILLDFNGTVKLCDFGISGHLVNSLVKTNVGCIGYMSPERIIRKDAYDVRSDVWSFGLSLVELARGVHPYAAVGHEFQLLSAIVEQPAPVVSADEGFSPLFVEFVTLCLKKDPELRPKYPQLLEHAYIKRARHNPFNMEEWLADAMTVDDSDLI</sequence>
<dbReference type="GO" id="GO:0005524">
    <property type="term" value="F:ATP binding"/>
    <property type="evidence" value="ECO:0007669"/>
    <property type="project" value="UniProtKB-UniRule"/>
</dbReference>
<dbReference type="AlphaFoldDB" id="A0AA39H8R2"/>